<evidence type="ECO:0000256" key="3">
    <source>
        <dbReference type="SAM" id="MobiDB-lite"/>
    </source>
</evidence>
<dbReference type="PRINTS" id="PR00081">
    <property type="entry name" value="GDHRDH"/>
</dbReference>
<keyword evidence="5" id="KW-1185">Reference proteome</keyword>
<dbReference type="SUPFAM" id="SSF51735">
    <property type="entry name" value="NAD(P)-binding Rossmann-fold domains"/>
    <property type="match status" value="1"/>
</dbReference>
<dbReference type="AlphaFoldDB" id="A0A1H1QV78"/>
<gene>
    <name evidence="4" type="ORF">SAMN04488539_1338</name>
</gene>
<name>A0A1H1QV78_9CORY</name>
<dbReference type="Pfam" id="PF13561">
    <property type="entry name" value="adh_short_C2"/>
    <property type="match status" value="1"/>
</dbReference>
<evidence type="ECO:0000313" key="5">
    <source>
        <dbReference type="Proteomes" id="UP000182237"/>
    </source>
</evidence>
<dbReference type="PROSITE" id="PS00061">
    <property type="entry name" value="ADH_SHORT"/>
    <property type="match status" value="1"/>
</dbReference>
<dbReference type="FunFam" id="3.40.50.720:FF:000084">
    <property type="entry name" value="Short-chain dehydrogenase reductase"/>
    <property type="match status" value="1"/>
</dbReference>
<keyword evidence="2" id="KW-0560">Oxidoreductase</keyword>
<dbReference type="InterPro" id="IPR002347">
    <property type="entry name" value="SDR_fam"/>
</dbReference>
<organism evidence="4 5">
    <name type="scientific">Corynebacterium timonense</name>
    <dbReference type="NCBI Taxonomy" id="441500"/>
    <lineage>
        <taxon>Bacteria</taxon>
        <taxon>Bacillati</taxon>
        <taxon>Actinomycetota</taxon>
        <taxon>Actinomycetes</taxon>
        <taxon>Mycobacteriales</taxon>
        <taxon>Corynebacteriaceae</taxon>
        <taxon>Corynebacterium</taxon>
    </lineage>
</organism>
<dbReference type="eggNOG" id="COG1028">
    <property type="taxonomic scope" value="Bacteria"/>
</dbReference>
<comment type="similarity">
    <text evidence="1">Belongs to the short-chain dehydrogenases/reductases (SDR) family.</text>
</comment>
<dbReference type="PANTHER" id="PTHR48107:SF16">
    <property type="entry name" value="NADPH-DEPENDENT ALDEHYDE REDUCTASE 1, CHLOROPLASTIC"/>
    <property type="match status" value="1"/>
</dbReference>
<reference evidence="4 5" key="1">
    <citation type="submission" date="2016-10" db="EMBL/GenBank/DDBJ databases">
        <authorList>
            <person name="de Groot N.N."/>
        </authorList>
    </citation>
    <scope>NUCLEOTIDE SEQUENCE [LARGE SCALE GENOMIC DNA]</scope>
    <source>
        <strain evidence="4 5">DSM 45434</strain>
    </source>
</reference>
<feature type="region of interest" description="Disordered" evidence="3">
    <location>
        <begin position="1"/>
        <end position="35"/>
    </location>
</feature>
<dbReference type="Gene3D" id="3.40.50.720">
    <property type="entry name" value="NAD(P)-binding Rossmann-like Domain"/>
    <property type="match status" value="1"/>
</dbReference>
<protein>
    <submittedName>
        <fullName evidence="4">NAD(P)-dependent dehydrogenase, short-chain alcohol dehydrogenase family</fullName>
    </submittedName>
</protein>
<feature type="compositionally biased region" description="Basic and acidic residues" evidence="3">
    <location>
        <begin position="1"/>
        <end position="12"/>
    </location>
</feature>
<dbReference type="STRING" id="1203190.GCA_000312345_01327"/>
<evidence type="ECO:0000313" key="4">
    <source>
        <dbReference type="EMBL" id="SDS26769.1"/>
    </source>
</evidence>
<evidence type="ECO:0000256" key="2">
    <source>
        <dbReference type="ARBA" id="ARBA00023002"/>
    </source>
</evidence>
<sequence length="295" mass="30896">MTNLVDPRDKYARVSPPDQSQNHPGVETEADPVPDIGLDSYTGSGKLAGRKALITGGDSGIGAAVAVAYAREGADVAIAYLPEEQQDADRVIAAIEEAGRTAVAIPGDLCDANTCVETVTTAVDKLGGLDILVNNASRQIYHEDILEITDEDFDATMKSNLYSSFRVTKEAVKHLPAGSSIIFTSSIQAYDPSETLLDYAMTKAAMNNFAKGLSMALLSSRGIRVNAVAPGPIWTVIQPSHGQPPEKLQKFGHGSETGRAGQPAELAGAYVYLASEDASYVSGATLPVTGGALTP</sequence>
<dbReference type="InterPro" id="IPR020904">
    <property type="entry name" value="Sc_DH/Rdtase_CS"/>
</dbReference>
<dbReference type="RefSeq" id="WP_019194153.1">
    <property type="nucleotide sequence ID" value="NZ_LT629765.1"/>
</dbReference>
<dbReference type="EMBL" id="LT629765">
    <property type="protein sequence ID" value="SDS26769.1"/>
    <property type="molecule type" value="Genomic_DNA"/>
</dbReference>
<dbReference type="OrthoDB" id="9809287at2"/>
<evidence type="ECO:0000256" key="1">
    <source>
        <dbReference type="ARBA" id="ARBA00006484"/>
    </source>
</evidence>
<proteinExistence type="inferred from homology"/>
<dbReference type="InterPro" id="IPR036291">
    <property type="entry name" value="NAD(P)-bd_dom_sf"/>
</dbReference>
<dbReference type="GO" id="GO:0016614">
    <property type="term" value="F:oxidoreductase activity, acting on CH-OH group of donors"/>
    <property type="evidence" value="ECO:0007669"/>
    <property type="project" value="UniProtKB-ARBA"/>
</dbReference>
<accession>A0A1H1QV78</accession>
<dbReference type="Proteomes" id="UP000182237">
    <property type="component" value="Chromosome I"/>
</dbReference>
<dbReference type="PANTHER" id="PTHR48107">
    <property type="entry name" value="NADPH-DEPENDENT ALDEHYDE REDUCTASE-LIKE PROTEIN, CHLOROPLASTIC-RELATED"/>
    <property type="match status" value="1"/>
</dbReference>